<dbReference type="Proteomes" id="UP000636800">
    <property type="component" value="Chromosome 5"/>
</dbReference>
<dbReference type="InterPro" id="IPR050750">
    <property type="entry name" value="C5-MTase"/>
</dbReference>
<dbReference type="InterPro" id="IPR029063">
    <property type="entry name" value="SAM-dependent_MTases_sf"/>
</dbReference>
<accession>A0A835V1A2</accession>
<dbReference type="GO" id="GO:0032259">
    <property type="term" value="P:methylation"/>
    <property type="evidence" value="ECO:0007669"/>
    <property type="project" value="UniProtKB-KW"/>
</dbReference>
<dbReference type="PROSITE" id="PS51679">
    <property type="entry name" value="SAM_MT_C5"/>
    <property type="match status" value="1"/>
</dbReference>
<dbReference type="NCBIfam" id="TIGR00675">
    <property type="entry name" value="dcm"/>
    <property type="match status" value="1"/>
</dbReference>
<dbReference type="SUPFAM" id="SSF53335">
    <property type="entry name" value="S-adenosyl-L-methionine-dependent methyltransferases"/>
    <property type="match status" value="1"/>
</dbReference>
<evidence type="ECO:0000256" key="1">
    <source>
        <dbReference type="ARBA" id="ARBA00022603"/>
    </source>
</evidence>
<evidence type="ECO:0000256" key="2">
    <source>
        <dbReference type="ARBA" id="ARBA00022679"/>
    </source>
</evidence>
<keyword evidence="3 4" id="KW-0949">S-adenosyl-L-methionine</keyword>
<dbReference type="InterPro" id="IPR001525">
    <property type="entry name" value="C5_MeTfrase"/>
</dbReference>
<reference evidence="6 7" key="1">
    <citation type="journal article" date="2020" name="Nat. Food">
        <title>A phased Vanilla planifolia genome enables genetic improvement of flavour and production.</title>
        <authorList>
            <person name="Hasing T."/>
            <person name="Tang H."/>
            <person name="Brym M."/>
            <person name="Khazi F."/>
            <person name="Huang T."/>
            <person name="Chambers A.H."/>
        </authorList>
    </citation>
    <scope>NUCLEOTIDE SEQUENCE [LARGE SCALE GENOMIC DNA]</scope>
    <source>
        <tissue evidence="6">Leaf</tissue>
    </source>
</reference>
<organism evidence="6 7">
    <name type="scientific">Vanilla planifolia</name>
    <name type="common">Vanilla</name>
    <dbReference type="NCBI Taxonomy" id="51239"/>
    <lineage>
        <taxon>Eukaryota</taxon>
        <taxon>Viridiplantae</taxon>
        <taxon>Streptophyta</taxon>
        <taxon>Embryophyta</taxon>
        <taxon>Tracheophyta</taxon>
        <taxon>Spermatophyta</taxon>
        <taxon>Magnoliopsida</taxon>
        <taxon>Liliopsida</taxon>
        <taxon>Asparagales</taxon>
        <taxon>Orchidaceae</taxon>
        <taxon>Vanilloideae</taxon>
        <taxon>Vanilleae</taxon>
        <taxon>Vanilla</taxon>
    </lineage>
</organism>
<evidence type="ECO:0000256" key="3">
    <source>
        <dbReference type="ARBA" id="ARBA00022691"/>
    </source>
</evidence>
<comment type="similarity">
    <text evidence="4 5">Belongs to the class I-like SAM-binding methyltransferase superfamily. C5-methyltransferase family.</text>
</comment>
<evidence type="ECO:0000313" key="6">
    <source>
        <dbReference type="EMBL" id="KAG0481762.1"/>
    </source>
</evidence>
<dbReference type="GO" id="GO:0005634">
    <property type="term" value="C:nucleus"/>
    <property type="evidence" value="ECO:0007669"/>
    <property type="project" value="TreeGrafter"/>
</dbReference>
<evidence type="ECO:0000256" key="4">
    <source>
        <dbReference type="PROSITE-ProRule" id="PRU01016"/>
    </source>
</evidence>
<evidence type="ECO:0008006" key="8">
    <source>
        <dbReference type="Google" id="ProtNLM"/>
    </source>
</evidence>
<dbReference type="Pfam" id="PF00145">
    <property type="entry name" value="DNA_methylase"/>
    <property type="match status" value="1"/>
</dbReference>
<dbReference type="EMBL" id="JADCNL010000005">
    <property type="protein sequence ID" value="KAG0481762.1"/>
    <property type="molecule type" value="Genomic_DNA"/>
</dbReference>
<dbReference type="GO" id="GO:0008168">
    <property type="term" value="F:methyltransferase activity"/>
    <property type="evidence" value="ECO:0007669"/>
    <property type="project" value="UniProtKB-KW"/>
</dbReference>
<dbReference type="PANTHER" id="PTHR46098">
    <property type="entry name" value="TRNA (CYTOSINE(38)-C(5))-METHYLTRANSFERASE"/>
    <property type="match status" value="1"/>
</dbReference>
<dbReference type="PANTHER" id="PTHR46098:SF1">
    <property type="entry name" value="TRNA (CYTOSINE(38)-C(5))-METHYLTRANSFERASE"/>
    <property type="match status" value="1"/>
</dbReference>
<dbReference type="AlphaFoldDB" id="A0A835V1A2"/>
<comment type="caution">
    <text evidence="6">The sequence shown here is derived from an EMBL/GenBank/DDBJ whole genome shotgun (WGS) entry which is preliminary data.</text>
</comment>
<evidence type="ECO:0000313" key="7">
    <source>
        <dbReference type="Proteomes" id="UP000636800"/>
    </source>
</evidence>
<keyword evidence="1 4" id="KW-0489">Methyltransferase</keyword>
<gene>
    <name evidence="6" type="ORF">HPP92_012620</name>
</gene>
<evidence type="ECO:0000256" key="5">
    <source>
        <dbReference type="RuleBase" id="RU000416"/>
    </source>
</evidence>
<name>A0A835V1A2_VANPL</name>
<feature type="active site" evidence="4">
    <location>
        <position position="79"/>
    </location>
</feature>
<keyword evidence="7" id="KW-1185">Reference proteome</keyword>
<dbReference type="Gene3D" id="3.40.50.150">
    <property type="entry name" value="Vaccinia Virus protein VP39"/>
    <property type="match status" value="1"/>
</dbReference>
<proteinExistence type="inferred from homology"/>
<keyword evidence="2 4" id="KW-0808">Transferase</keyword>
<protein>
    <recommendedName>
        <fullName evidence="8">tRNA (Cytosine(38)-C(5))-methyltransferase</fullName>
    </recommendedName>
</protein>
<dbReference type="PRINTS" id="PR00105">
    <property type="entry name" value="C5METTRFRASE"/>
</dbReference>
<dbReference type="Gene3D" id="3.90.120.10">
    <property type="entry name" value="DNA Methylase, subunit A, domain 2"/>
    <property type="match status" value="1"/>
</dbReference>
<sequence>MEEPWRILEFYSGIGGMRYSLMRAGIHAKVLEAFDINDRANDVYKHNFGHRPFQGNIQNLSAVELDRHAADAWLLSPPCQPYTRQGLQKHSADARASSFVKILELIPQMQLPPKMLFIENVVGFEVSDTRKHMLGIFARTCFVTQEYILSPLQFGIPYSRPRYFCLAKKKPLCFMDASLNGQLLQRPCPFLKLEDSTLMDECLPEDAAEESLLSCQPLRNFLERSVSEIDHEDACDDKKVKERSDFLGKFSVPHSLIDRWGKAMDIVYPDSKRCCCFTKSYYRYIKGTGSLLATSKNPNQELANLPEICSLKDVPLRYFTPREVANLHSFPQDFCFPQNISIRQQYALLGNSLSVAVVAPLLQYLFSNPA</sequence>
<dbReference type="OrthoDB" id="59415at2759"/>